<organism evidence="1 2">
    <name type="scientific">Streptomyces cylindrosporus</name>
    <dbReference type="NCBI Taxonomy" id="2927583"/>
    <lineage>
        <taxon>Bacteria</taxon>
        <taxon>Bacillati</taxon>
        <taxon>Actinomycetota</taxon>
        <taxon>Actinomycetes</taxon>
        <taxon>Kitasatosporales</taxon>
        <taxon>Streptomycetaceae</taxon>
        <taxon>Streptomyces</taxon>
    </lineage>
</organism>
<evidence type="ECO:0000313" key="2">
    <source>
        <dbReference type="Proteomes" id="UP001165269"/>
    </source>
</evidence>
<sequence length="56" mass="5933">MARNLDEFASDLNQVTTQVIAAATEGAKARDLNTAIHNGDEAAARRIASTMSTTQL</sequence>
<reference evidence="1" key="1">
    <citation type="submission" date="2022-03" db="EMBL/GenBank/DDBJ databases">
        <title>Streptomyces 7R015 and 7R016 isolated from Barleria lupulina in Thailand.</title>
        <authorList>
            <person name="Kanchanasin P."/>
            <person name="Phongsopitanun W."/>
            <person name="Tanasupawat S."/>
        </authorList>
    </citation>
    <scope>NUCLEOTIDE SEQUENCE</scope>
    <source>
        <strain evidence="1">7R015</strain>
    </source>
</reference>
<gene>
    <name evidence="1" type="ORF">MQP27_49430</name>
</gene>
<proteinExistence type="predicted"/>
<name>A0ABS9YPQ4_9ACTN</name>
<protein>
    <submittedName>
        <fullName evidence="1">Uncharacterized protein</fullName>
    </submittedName>
</protein>
<dbReference type="Proteomes" id="UP001165269">
    <property type="component" value="Unassembled WGS sequence"/>
</dbReference>
<keyword evidence="2" id="KW-1185">Reference proteome</keyword>
<accession>A0ABS9YPQ4</accession>
<dbReference type="EMBL" id="JALDAY010000024">
    <property type="protein sequence ID" value="MCI3279114.1"/>
    <property type="molecule type" value="Genomic_DNA"/>
</dbReference>
<comment type="caution">
    <text evidence="1">The sequence shown here is derived from an EMBL/GenBank/DDBJ whole genome shotgun (WGS) entry which is preliminary data.</text>
</comment>
<evidence type="ECO:0000313" key="1">
    <source>
        <dbReference type="EMBL" id="MCI3279114.1"/>
    </source>
</evidence>
<dbReference type="RefSeq" id="WP_242778734.1">
    <property type="nucleotide sequence ID" value="NZ_JALDAY010000024.1"/>
</dbReference>